<feature type="domain" description="SHS2" evidence="2">
    <location>
        <begin position="2"/>
        <end position="195"/>
    </location>
</feature>
<dbReference type="EMBL" id="QGGI01000006">
    <property type="protein sequence ID" value="PWJ95201.1"/>
    <property type="molecule type" value="Genomic_DNA"/>
</dbReference>
<dbReference type="PROSITE" id="PS50889">
    <property type="entry name" value="S4"/>
    <property type="match status" value="1"/>
</dbReference>
<dbReference type="SUPFAM" id="SSF53067">
    <property type="entry name" value="Actin-like ATPase domain"/>
    <property type="match status" value="2"/>
</dbReference>
<accession>A0AA45C770</accession>
<dbReference type="Gene3D" id="3.30.1490.300">
    <property type="match status" value="1"/>
</dbReference>
<dbReference type="Proteomes" id="UP000245921">
    <property type="component" value="Unassembled WGS sequence"/>
</dbReference>
<dbReference type="InterPro" id="IPR043129">
    <property type="entry name" value="ATPase_NBD"/>
</dbReference>
<dbReference type="PANTHER" id="PTHR32432">
    <property type="entry name" value="CELL DIVISION PROTEIN FTSA-RELATED"/>
    <property type="match status" value="1"/>
</dbReference>
<evidence type="ECO:0000313" key="4">
    <source>
        <dbReference type="Proteomes" id="UP000245921"/>
    </source>
</evidence>
<dbReference type="Gene3D" id="3.30.420.40">
    <property type="match status" value="2"/>
</dbReference>
<protein>
    <submittedName>
        <fullName evidence="3">Cell division protein FtsA</fullName>
    </submittedName>
</protein>
<dbReference type="RefSeq" id="WP_240597516.1">
    <property type="nucleotide sequence ID" value="NZ_JAMHJO010000006.1"/>
</dbReference>
<dbReference type="SMART" id="SM00842">
    <property type="entry name" value="FtsA"/>
    <property type="match status" value="1"/>
</dbReference>
<gene>
    <name evidence="3" type="ORF">C7380_1067</name>
</gene>
<name>A0AA45C770_9BACT</name>
<dbReference type="GO" id="GO:0051301">
    <property type="term" value="P:cell division"/>
    <property type="evidence" value="ECO:0007669"/>
    <property type="project" value="UniProtKB-KW"/>
</dbReference>
<evidence type="ECO:0000259" key="2">
    <source>
        <dbReference type="SMART" id="SM00842"/>
    </source>
</evidence>
<keyword evidence="1" id="KW-0694">RNA-binding</keyword>
<organism evidence="3 4">
    <name type="scientific">Oceanotoga teriensis</name>
    <dbReference type="NCBI Taxonomy" id="515440"/>
    <lineage>
        <taxon>Bacteria</taxon>
        <taxon>Thermotogati</taxon>
        <taxon>Thermotogota</taxon>
        <taxon>Thermotogae</taxon>
        <taxon>Petrotogales</taxon>
        <taxon>Petrotogaceae</taxon>
        <taxon>Oceanotoga</taxon>
    </lineage>
</organism>
<dbReference type="PANTHER" id="PTHR32432:SF3">
    <property type="entry name" value="ETHANOLAMINE UTILIZATION PROTEIN EUTJ"/>
    <property type="match status" value="1"/>
</dbReference>
<evidence type="ECO:0000313" key="3">
    <source>
        <dbReference type="EMBL" id="PWJ95201.1"/>
    </source>
</evidence>
<comment type="caution">
    <text evidence="3">The sequence shown here is derived from an EMBL/GenBank/DDBJ whole genome shotgun (WGS) entry which is preliminary data.</text>
</comment>
<dbReference type="AlphaFoldDB" id="A0AA45C770"/>
<dbReference type="InterPro" id="IPR050696">
    <property type="entry name" value="FtsA/MreB"/>
</dbReference>
<dbReference type="Pfam" id="PF14450">
    <property type="entry name" value="FtsA"/>
    <property type="match status" value="1"/>
</dbReference>
<keyword evidence="3" id="KW-0132">Cell division</keyword>
<dbReference type="GO" id="GO:0003723">
    <property type="term" value="F:RNA binding"/>
    <property type="evidence" value="ECO:0007669"/>
    <property type="project" value="UniProtKB-KW"/>
</dbReference>
<keyword evidence="3" id="KW-0131">Cell cycle</keyword>
<dbReference type="CDD" id="cd24004">
    <property type="entry name" value="ASKHA_NBD_PilM-like"/>
    <property type="match status" value="1"/>
</dbReference>
<proteinExistence type="predicted"/>
<dbReference type="InterPro" id="IPR003494">
    <property type="entry name" value="SHS2_FtsA"/>
</dbReference>
<reference evidence="3 4" key="1">
    <citation type="submission" date="2018-05" db="EMBL/GenBank/DDBJ databases">
        <title>Genomic Encyclopedia of Type Strains, Phase IV (KMG-IV): sequencing the most valuable type-strain genomes for metagenomic binning, comparative biology and taxonomic classification.</title>
        <authorList>
            <person name="Goeker M."/>
        </authorList>
    </citation>
    <scope>NUCLEOTIDE SEQUENCE [LARGE SCALE GENOMIC DNA]</scope>
    <source>
        <strain evidence="3 4">DSM 24906</strain>
    </source>
</reference>
<keyword evidence="4" id="KW-1185">Reference proteome</keyword>
<sequence length="687" mass="77006">MIFSLDVGTRTLIGVIAELDKDEKLIIKDSIIQEHENRAMMDGQIHDVHKVAKGVQKIIEKFKENGFTDLKNVAVALAGRFLITSTGEYTQDISTEGYIEKELVKKMELEAVKRATENLDYSKGMYCVGYSVLYYELDEEWIKHLEGQKGNKANVKVISAFLPKNVVEAMMSVLEKNSLNPVHITLEPIAAINLVVPEDLRNLNIAMIDVGAGTSDIAISNEGTIKAYGMVPIAGDEITEAISKELLIDFSTAEKIKKELSINEEFTYKDILDFEQKTDKKNIEKIINPIIENAAVEISEKIIELNGKPPVAVMIVGGGGKVLGFKEKIAEKLGLPENRVALKDIETIKDIIYLKEPLIGSEYITPVGIANSALKREGNVFNHVKINGTTINMMMIGTDLNVMQVLLQYGYSISQLIGVPSNAITYELNGEFKIKKGNMGKEALIKINNQIANLKSKIKPGDEIEVGVPEKGEPLELKIKDIINPINITINGIKKELYPKVKINGKDLNMNEKIKDGDKLETKNPKVYEVLDEKSSTIIFTINGKTYETSSNIVIIKNDEIIDENNEIKNNDSIILKAVDMPQIKKFLDIKLKSRKIIFNEELIELNEQKILIKKSGKQISENSKIENNANYTVDIQEIQPNIISLFSHLSMDVKNVKNYRLMINGKEAKSFMTILEDGDKVRFDYK</sequence>
<evidence type="ECO:0000256" key="1">
    <source>
        <dbReference type="PROSITE-ProRule" id="PRU00182"/>
    </source>
</evidence>